<proteinExistence type="predicted"/>
<evidence type="ECO:0008006" key="3">
    <source>
        <dbReference type="Google" id="ProtNLM"/>
    </source>
</evidence>
<dbReference type="AlphaFoldDB" id="A0AAE4MVY9"/>
<name>A0AAE4MVY9_9ENTR</name>
<dbReference type="Proteomes" id="UP001187239">
    <property type="component" value="Unassembled WGS sequence"/>
</dbReference>
<accession>A0AAE4MVY9</accession>
<comment type="caution">
    <text evidence="1">The sequence shown here is derived from an EMBL/GenBank/DDBJ whole genome shotgun (WGS) entry which is preliminary data.</text>
</comment>
<sequence>MTEFEDINFSEEYLQVYCVMAGHNGFVFVEGLKDISFWEGLLNDKDNDIRFDICNPTNKGTKGKPVLKKIHEPSKSICHICNG</sequence>
<gene>
    <name evidence="1" type="ORF">RZO73_26365</name>
</gene>
<evidence type="ECO:0000313" key="2">
    <source>
        <dbReference type="Proteomes" id="UP001187239"/>
    </source>
</evidence>
<dbReference type="RefSeq" id="WP_316938721.1">
    <property type="nucleotide sequence ID" value="NZ_JAWHXQ010000022.1"/>
</dbReference>
<dbReference type="EMBL" id="JAWHXQ010000022">
    <property type="protein sequence ID" value="MDV0614029.1"/>
    <property type="molecule type" value="Genomic_DNA"/>
</dbReference>
<evidence type="ECO:0000313" key="1">
    <source>
        <dbReference type="EMBL" id="MDV0614029.1"/>
    </source>
</evidence>
<protein>
    <recommendedName>
        <fullName evidence="3">DUF4435 domain-containing protein</fullName>
    </recommendedName>
</protein>
<reference evidence="1" key="1">
    <citation type="submission" date="2023-10" db="EMBL/GenBank/DDBJ databases">
        <title>Surveillance and assessment of the effects of hospital wastewater treatment on clearance of pathogenic bacterial and antimicrobial resistance genes.</title>
        <authorList>
            <person name="Wu Y."/>
        </authorList>
    </citation>
    <scope>NUCLEOTIDE SEQUENCE</scope>
    <source>
        <strain evidence="1">23-M-SY-8</strain>
    </source>
</reference>
<organism evidence="1 2">
    <name type="scientific">Klebsiella quasipneumoniae subsp. similipneumoniae</name>
    <dbReference type="NCBI Taxonomy" id="1463164"/>
    <lineage>
        <taxon>Bacteria</taxon>
        <taxon>Pseudomonadati</taxon>
        <taxon>Pseudomonadota</taxon>
        <taxon>Gammaproteobacteria</taxon>
        <taxon>Enterobacterales</taxon>
        <taxon>Enterobacteriaceae</taxon>
        <taxon>Klebsiella/Raoultella group</taxon>
        <taxon>Klebsiella</taxon>
        <taxon>Klebsiella pneumoniae complex</taxon>
    </lineage>
</organism>